<reference evidence="11" key="1">
    <citation type="submission" date="2025-08" db="UniProtKB">
        <authorList>
            <consortium name="Ensembl"/>
        </authorList>
    </citation>
    <scope>IDENTIFICATION</scope>
</reference>
<dbReference type="InterPro" id="IPR051005">
    <property type="entry name" value="Pentraxin_domain"/>
</dbReference>
<dbReference type="Ensembl" id="ENSLLET00000039963.1">
    <property type="protein sequence ID" value="ENSLLEP00000038447.1"/>
    <property type="gene ID" value="ENSLLEG00000024371.1"/>
</dbReference>
<accession>A0A8C5QIZ3</accession>
<evidence type="ECO:0000259" key="10">
    <source>
        <dbReference type="PROSITE" id="PS51828"/>
    </source>
</evidence>
<evidence type="ECO:0000313" key="11">
    <source>
        <dbReference type="Ensembl" id="ENSLLEP00000038447.1"/>
    </source>
</evidence>
<reference evidence="11" key="2">
    <citation type="submission" date="2025-09" db="UniProtKB">
        <authorList>
            <consortium name="Ensembl"/>
        </authorList>
    </citation>
    <scope>IDENTIFICATION</scope>
</reference>
<protein>
    <recommendedName>
        <fullName evidence="10">Pentraxin (PTX) domain-containing protein</fullName>
    </recommendedName>
</protein>
<comment type="subcellular location">
    <subcellularLocation>
        <location evidence="2">Secreted</location>
    </subcellularLocation>
</comment>
<evidence type="ECO:0000256" key="1">
    <source>
        <dbReference type="ARBA" id="ARBA00001913"/>
    </source>
</evidence>
<dbReference type="SUPFAM" id="SSF49899">
    <property type="entry name" value="Concanavalin A-like lectins/glucanases"/>
    <property type="match status" value="1"/>
</dbReference>
<organism evidence="11 12">
    <name type="scientific">Leptobrachium leishanense</name>
    <name type="common">Leishan spiny toad</name>
    <dbReference type="NCBI Taxonomy" id="445787"/>
    <lineage>
        <taxon>Eukaryota</taxon>
        <taxon>Metazoa</taxon>
        <taxon>Chordata</taxon>
        <taxon>Craniata</taxon>
        <taxon>Vertebrata</taxon>
        <taxon>Euteleostomi</taxon>
        <taxon>Amphibia</taxon>
        <taxon>Batrachia</taxon>
        <taxon>Anura</taxon>
        <taxon>Pelobatoidea</taxon>
        <taxon>Megophryidae</taxon>
        <taxon>Leptobrachium</taxon>
    </lineage>
</organism>
<evidence type="ECO:0000256" key="6">
    <source>
        <dbReference type="ARBA" id="ARBA00022837"/>
    </source>
</evidence>
<dbReference type="InterPro" id="IPR013320">
    <property type="entry name" value="ConA-like_dom_sf"/>
</dbReference>
<dbReference type="Pfam" id="PF00354">
    <property type="entry name" value="Pentaxin"/>
    <property type="match status" value="2"/>
</dbReference>
<dbReference type="PANTHER" id="PTHR45869:SF7">
    <property type="entry name" value="C-REACTIVE PROTEIN"/>
    <property type="match status" value="1"/>
</dbReference>
<evidence type="ECO:0000256" key="8">
    <source>
        <dbReference type="ARBA" id="ARBA00038102"/>
    </source>
</evidence>
<dbReference type="Proteomes" id="UP000694569">
    <property type="component" value="Unplaced"/>
</dbReference>
<keyword evidence="7" id="KW-1015">Disulfide bond</keyword>
<sequence>GVGCWLLYSDEPFITDSLFIISLDLSGKAFIFPKETNTAHVILKPETPKPLGKLTVCLRSYTEITREHCLFSLATNGRDNMFVIFQTAPNITGICINQEGRITDSGVIQLWVNGKVYPRKVSNKGFNIPSPASIILGQDRDFYVGGFQASQSFVGEISEVYMWDYVLTLEDIKQVQTNDKMGNFLSWTSFSHEIKGDVLVQPKLQCKCLGYTDSLYYPC</sequence>
<dbReference type="SMART" id="SM00159">
    <property type="entry name" value="PTX"/>
    <property type="match status" value="1"/>
</dbReference>
<evidence type="ECO:0000256" key="9">
    <source>
        <dbReference type="PROSITE-ProRule" id="PRU01172"/>
    </source>
</evidence>
<dbReference type="GO" id="GO:0005576">
    <property type="term" value="C:extracellular region"/>
    <property type="evidence" value="ECO:0007669"/>
    <property type="project" value="UniProtKB-SubCell"/>
</dbReference>
<evidence type="ECO:0000313" key="12">
    <source>
        <dbReference type="Proteomes" id="UP000694569"/>
    </source>
</evidence>
<keyword evidence="4" id="KW-0479">Metal-binding</keyword>
<dbReference type="OrthoDB" id="547680at2759"/>
<evidence type="ECO:0000256" key="2">
    <source>
        <dbReference type="ARBA" id="ARBA00004613"/>
    </source>
</evidence>
<dbReference type="PANTHER" id="PTHR45869">
    <property type="entry name" value="C-REACTIVE PROTEIN-RELATED"/>
    <property type="match status" value="1"/>
</dbReference>
<evidence type="ECO:0000256" key="5">
    <source>
        <dbReference type="ARBA" id="ARBA00022729"/>
    </source>
</evidence>
<dbReference type="AlphaFoldDB" id="A0A8C5QIZ3"/>
<evidence type="ECO:0000256" key="4">
    <source>
        <dbReference type="ARBA" id="ARBA00022723"/>
    </source>
</evidence>
<dbReference type="GO" id="GO:0046872">
    <property type="term" value="F:metal ion binding"/>
    <property type="evidence" value="ECO:0007669"/>
    <property type="project" value="UniProtKB-KW"/>
</dbReference>
<dbReference type="PROSITE" id="PS51828">
    <property type="entry name" value="PTX_2"/>
    <property type="match status" value="1"/>
</dbReference>
<keyword evidence="5" id="KW-0732">Signal</keyword>
<name>A0A8C5QIZ3_9ANUR</name>
<feature type="domain" description="Pentraxin (PTX)" evidence="10">
    <location>
        <begin position="26"/>
        <end position="206"/>
    </location>
</feature>
<dbReference type="GeneTree" id="ENSGT01100000263515"/>
<dbReference type="Gene3D" id="2.60.120.200">
    <property type="match status" value="2"/>
</dbReference>
<keyword evidence="12" id="KW-1185">Reference proteome</keyword>
<keyword evidence="3" id="KW-0964">Secreted</keyword>
<evidence type="ECO:0000256" key="3">
    <source>
        <dbReference type="ARBA" id="ARBA00022525"/>
    </source>
</evidence>
<evidence type="ECO:0000256" key="7">
    <source>
        <dbReference type="ARBA" id="ARBA00023157"/>
    </source>
</evidence>
<comment type="caution">
    <text evidence="9">Lacks conserved residue(s) required for the propagation of feature annotation.</text>
</comment>
<dbReference type="InterPro" id="IPR001759">
    <property type="entry name" value="PTX_dom"/>
</dbReference>
<comment type="cofactor">
    <cofactor evidence="1">
        <name>Ca(2+)</name>
        <dbReference type="ChEBI" id="CHEBI:29108"/>
    </cofactor>
</comment>
<comment type="similarity">
    <text evidence="8">Belongs to the pentraxin family.</text>
</comment>
<keyword evidence="6" id="KW-0106">Calcium</keyword>
<proteinExistence type="inferred from homology"/>